<dbReference type="Proteomes" id="UP000324222">
    <property type="component" value="Unassembled WGS sequence"/>
</dbReference>
<accession>A0A5B7GKE7</accession>
<evidence type="ECO:0000313" key="1">
    <source>
        <dbReference type="EMBL" id="MPC58016.1"/>
    </source>
</evidence>
<gene>
    <name evidence="1" type="ORF">E2C01_052008</name>
</gene>
<evidence type="ECO:0000313" key="2">
    <source>
        <dbReference type="Proteomes" id="UP000324222"/>
    </source>
</evidence>
<proteinExistence type="predicted"/>
<keyword evidence="2" id="KW-1185">Reference proteome</keyword>
<reference evidence="1 2" key="1">
    <citation type="submission" date="2019-05" db="EMBL/GenBank/DDBJ databases">
        <title>Another draft genome of Portunus trituberculatus and its Hox gene families provides insights of decapod evolution.</title>
        <authorList>
            <person name="Jeong J.-H."/>
            <person name="Song I."/>
            <person name="Kim S."/>
            <person name="Choi T."/>
            <person name="Kim D."/>
            <person name="Ryu S."/>
            <person name="Kim W."/>
        </authorList>
    </citation>
    <scope>NUCLEOTIDE SEQUENCE [LARGE SCALE GENOMIC DNA]</scope>
    <source>
        <tissue evidence="1">Muscle</tissue>
    </source>
</reference>
<name>A0A5B7GKE7_PORTR</name>
<protein>
    <submittedName>
        <fullName evidence="1">Uncharacterized protein</fullName>
    </submittedName>
</protein>
<organism evidence="1 2">
    <name type="scientific">Portunus trituberculatus</name>
    <name type="common">Swimming crab</name>
    <name type="synonym">Neptunus trituberculatus</name>
    <dbReference type="NCBI Taxonomy" id="210409"/>
    <lineage>
        <taxon>Eukaryota</taxon>
        <taxon>Metazoa</taxon>
        <taxon>Ecdysozoa</taxon>
        <taxon>Arthropoda</taxon>
        <taxon>Crustacea</taxon>
        <taxon>Multicrustacea</taxon>
        <taxon>Malacostraca</taxon>
        <taxon>Eumalacostraca</taxon>
        <taxon>Eucarida</taxon>
        <taxon>Decapoda</taxon>
        <taxon>Pleocyemata</taxon>
        <taxon>Brachyura</taxon>
        <taxon>Eubrachyura</taxon>
        <taxon>Portunoidea</taxon>
        <taxon>Portunidae</taxon>
        <taxon>Portuninae</taxon>
        <taxon>Portunus</taxon>
    </lineage>
</organism>
<dbReference type="AlphaFoldDB" id="A0A5B7GKE7"/>
<sequence>MVGKHERCHFVGCFSRCSEAVKHLFGAWLAVTCSATAQRMILPKVVNNCDIRRGQPMSLYM</sequence>
<dbReference type="EMBL" id="VSRR010015285">
    <property type="protein sequence ID" value="MPC58016.1"/>
    <property type="molecule type" value="Genomic_DNA"/>
</dbReference>
<comment type="caution">
    <text evidence="1">The sequence shown here is derived from an EMBL/GenBank/DDBJ whole genome shotgun (WGS) entry which is preliminary data.</text>
</comment>